<sequence>MNRLFVLLLTIFISISLVKSQELTVNAEADIVSSYIWRGLYVGPASVQPGISLSSGGFTLGVWGSSSFNASWREFDLFASYSIGNFNFLITDYFLPHDLPAIEKISYFDFSKHVVESTLGFSLGESVPLSFVWNTNFLGDDDYSSYFEASYSIPTSFVDIDLILGATPAAGYYSDGFAVVVTAIKATKEISVSDSFSIPVYTQAVLNPDSKDVFLLFGMKF</sequence>
<dbReference type="AlphaFoldDB" id="A0A098C394"/>
<name>A0A098C394_9BACT</name>
<gene>
    <name evidence="1" type="ORF">ING2E5B_2173</name>
</gene>
<dbReference type="STRING" id="1562970.ING2E5B_2173"/>
<dbReference type="Pfam" id="PF09694">
    <property type="entry name" value="Gcw_chp"/>
    <property type="match status" value="1"/>
</dbReference>
<dbReference type="EMBL" id="LN515532">
    <property type="protein sequence ID" value="CEA16901.1"/>
    <property type="molecule type" value="Genomic_DNA"/>
</dbReference>
<protein>
    <submittedName>
        <fullName evidence="1">Putative secreted protein</fullName>
    </submittedName>
</protein>
<dbReference type="KEGG" id="pbt:ING2E5B_2173"/>
<reference evidence="1 2" key="1">
    <citation type="submission" date="2014-08" db="EMBL/GenBank/DDBJ databases">
        <authorList>
            <person name="Wibberg D."/>
        </authorList>
    </citation>
    <scope>NUCLEOTIDE SEQUENCE [LARGE SCALE GENOMIC DNA]</scope>
    <source>
        <strain evidence="2">ING2-E5B</strain>
    </source>
</reference>
<accession>A0A098C394</accession>
<dbReference type="InterPro" id="IPR010239">
    <property type="entry name" value="CHP02001"/>
</dbReference>
<evidence type="ECO:0000313" key="1">
    <source>
        <dbReference type="EMBL" id="CEA16901.1"/>
    </source>
</evidence>
<dbReference type="HOGENOM" id="CLU_082062_0_0_10"/>
<keyword evidence="2" id="KW-1185">Reference proteome</keyword>
<dbReference type="Proteomes" id="UP000032417">
    <property type="component" value="Chromosome 1"/>
</dbReference>
<dbReference type="OrthoDB" id="1065092at2"/>
<organism evidence="1 2">
    <name type="scientific">Fermentimonas caenicola</name>
    <dbReference type="NCBI Taxonomy" id="1562970"/>
    <lineage>
        <taxon>Bacteria</taxon>
        <taxon>Pseudomonadati</taxon>
        <taxon>Bacteroidota</taxon>
        <taxon>Bacteroidia</taxon>
        <taxon>Bacteroidales</taxon>
        <taxon>Dysgonomonadaceae</taxon>
        <taxon>Fermentimonas</taxon>
    </lineage>
</organism>
<proteinExistence type="predicted"/>
<evidence type="ECO:0000313" key="2">
    <source>
        <dbReference type="Proteomes" id="UP000032417"/>
    </source>
</evidence>